<reference evidence="3 4" key="1">
    <citation type="submission" date="2013-02" db="EMBL/GenBank/DDBJ databases">
        <title>The Genome Sequence of Plasmodium inui San Antonio 1.</title>
        <authorList>
            <consortium name="The Broad Institute Genome Sequencing Platform"/>
            <consortium name="The Broad Institute Genome Sequencing Center for Infectious Disease"/>
            <person name="Neafsey D."/>
            <person name="Cheeseman I."/>
            <person name="Volkman S."/>
            <person name="Adams J."/>
            <person name="Walker B."/>
            <person name="Young S.K."/>
            <person name="Zeng Q."/>
            <person name="Gargeya S."/>
            <person name="Fitzgerald M."/>
            <person name="Haas B."/>
            <person name="Abouelleil A."/>
            <person name="Alvarado L."/>
            <person name="Arachchi H.M."/>
            <person name="Berlin A.M."/>
            <person name="Chapman S.B."/>
            <person name="Dewar J."/>
            <person name="Goldberg J."/>
            <person name="Griggs A."/>
            <person name="Gujja S."/>
            <person name="Hansen M."/>
            <person name="Howarth C."/>
            <person name="Imamovic A."/>
            <person name="Larimer J."/>
            <person name="McCowan C."/>
            <person name="Murphy C."/>
            <person name="Neiman D."/>
            <person name="Pearson M."/>
            <person name="Priest M."/>
            <person name="Roberts A."/>
            <person name="Saif S."/>
            <person name="Shea T."/>
            <person name="Sisk P."/>
            <person name="Sykes S."/>
            <person name="Wortman J."/>
            <person name="Nusbaum C."/>
            <person name="Birren B."/>
        </authorList>
    </citation>
    <scope>NUCLEOTIDE SEQUENCE [LARGE SCALE GENOMIC DNA]</scope>
    <source>
        <strain evidence="3 4">San Antonio 1</strain>
    </source>
</reference>
<feature type="coiled-coil region" evidence="1">
    <location>
        <begin position="394"/>
        <end position="428"/>
    </location>
</feature>
<keyword evidence="4" id="KW-1185">Reference proteome</keyword>
<sequence>MEGVDELDAIKDYLSELNRSAQSLQNANYHRSVLKATSRKEQNENNPFLRCIQMRRDMEEQFRCIDLSSNSKDGGSASTSDDPSQGERRSRGGIPTGRAPQVGQRRKKQTTSQQKRGEKKKDIRFSLENRSSPEGRNQCGEANGCAASPYGRGDTQTRLIPCGEARKREEGEHGKMGGCAVRTDQRKETKADRTKQTEHTANFSNDRERELFQYLIVKANDEIENISLILEKKYGEELMSRVDKIKASYENKIKNLSKAKRCLCDEKEQMVKEDKYNKEVMKKLEKKNSVLLHQMEQLKKKLPLVYDATLQKEVPKWNTEQVGMGTLRDGFYREDHLIRDYEKKINKLNEQLNRTHGECLTFKSKWNDLQREVHRCLTSKKEVEEKWAHLKGENFKMEAENHRLRAELKKAKLSVQQMEEDHADACQNKDHLLAWYKTEEKKLKEDKCAVLENINHEQLFEKKCKMLENALKDAENEKSICERICEKNEKIQRDMRIEIKTLKNELYECRNKAYKISKSGVNIPQGGIFYGHSNGVEAKGEQETTERIKSIEKQLTLLQLERSNKEVELKRCPKHGGKTEEVRRRECLTKRLQCIDEKINMLDGTLKMIQMVTGDHVT</sequence>
<name>W7A6H1_9APIC</name>
<dbReference type="GeneID" id="20037365"/>
<dbReference type="EMBL" id="KI965466">
    <property type="protein sequence ID" value="EUD67385.1"/>
    <property type="molecule type" value="Genomic_DNA"/>
</dbReference>
<feature type="region of interest" description="Disordered" evidence="2">
    <location>
        <begin position="183"/>
        <end position="202"/>
    </location>
</feature>
<evidence type="ECO:0000313" key="3">
    <source>
        <dbReference type="EMBL" id="EUD67385.1"/>
    </source>
</evidence>
<evidence type="ECO:0000313" key="4">
    <source>
        <dbReference type="Proteomes" id="UP000030640"/>
    </source>
</evidence>
<protein>
    <submittedName>
        <fullName evidence="3">Uncharacterized protein</fullName>
    </submittedName>
</protein>
<feature type="compositionally biased region" description="Polar residues" evidence="2">
    <location>
        <begin position="67"/>
        <end position="83"/>
    </location>
</feature>
<evidence type="ECO:0000256" key="2">
    <source>
        <dbReference type="SAM" id="MobiDB-lite"/>
    </source>
</evidence>
<feature type="coiled-coil region" evidence="1">
    <location>
        <begin position="457"/>
        <end position="484"/>
    </location>
</feature>
<proteinExistence type="predicted"/>
<feature type="compositionally biased region" description="Basic and acidic residues" evidence="2">
    <location>
        <begin position="183"/>
        <end position="198"/>
    </location>
</feature>
<dbReference type="AlphaFoldDB" id="W7A6H1"/>
<feature type="coiled-coil region" evidence="1">
    <location>
        <begin position="541"/>
        <end position="568"/>
    </location>
</feature>
<dbReference type="RefSeq" id="XP_008815912.1">
    <property type="nucleotide sequence ID" value="XM_008817690.1"/>
</dbReference>
<feature type="compositionally biased region" description="Basic and acidic residues" evidence="2">
    <location>
        <begin position="115"/>
        <end position="133"/>
    </location>
</feature>
<dbReference type="Proteomes" id="UP000030640">
    <property type="component" value="Unassembled WGS sequence"/>
</dbReference>
<gene>
    <name evidence="3" type="ORF">C922_02091</name>
</gene>
<feature type="coiled-coil region" evidence="1">
    <location>
        <begin position="246"/>
        <end position="301"/>
    </location>
</feature>
<accession>W7A6H1</accession>
<organism evidence="3 4">
    <name type="scientific">Plasmodium inui San Antonio 1</name>
    <dbReference type="NCBI Taxonomy" id="1237626"/>
    <lineage>
        <taxon>Eukaryota</taxon>
        <taxon>Sar</taxon>
        <taxon>Alveolata</taxon>
        <taxon>Apicomplexa</taxon>
        <taxon>Aconoidasida</taxon>
        <taxon>Haemosporida</taxon>
        <taxon>Plasmodiidae</taxon>
        <taxon>Plasmodium</taxon>
        <taxon>Plasmodium (Plasmodium)</taxon>
    </lineage>
</organism>
<dbReference type="VEuPathDB" id="PlasmoDB:C922_02091"/>
<keyword evidence="1" id="KW-0175">Coiled coil</keyword>
<dbReference type="OrthoDB" id="372418at2759"/>
<feature type="region of interest" description="Disordered" evidence="2">
    <location>
        <begin position="67"/>
        <end position="153"/>
    </location>
</feature>
<evidence type="ECO:0000256" key="1">
    <source>
        <dbReference type="SAM" id="Coils"/>
    </source>
</evidence>